<keyword evidence="1" id="KW-0472">Membrane</keyword>
<protein>
    <submittedName>
        <fullName evidence="2">Uncharacterized protein</fullName>
    </submittedName>
</protein>
<proteinExistence type="predicted"/>
<keyword evidence="1" id="KW-0812">Transmembrane</keyword>
<dbReference type="Pfam" id="PF19613">
    <property type="entry name" value="DUF6118"/>
    <property type="match status" value="1"/>
</dbReference>
<organism evidence="2 3">
    <name type="scientific">Sphingobium yanoikuyae</name>
    <name type="common">Sphingomonas yanoikuyae</name>
    <dbReference type="NCBI Taxonomy" id="13690"/>
    <lineage>
        <taxon>Bacteria</taxon>
        <taxon>Pseudomonadati</taxon>
        <taxon>Pseudomonadota</taxon>
        <taxon>Alphaproteobacteria</taxon>
        <taxon>Sphingomonadales</taxon>
        <taxon>Sphingomonadaceae</taxon>
        <taxon>Sphingobium</taxon>
    </lineage>
</organism>
<evidence type="ECO:0000256" key="1">
    <source>
        <dbReference type="SAM" id="Phobius"/>
    </source>
</evidence>
<gene>
    <name evidence="2" type="ORF">CP98_05202</name>
</gene>
<dbReference type="PATRIC" id="fig|13690.10.peg.5386"/>
<dbReference type="InterPro" id="IPR046121">
    <property type="entry name" value="DUF6118"/>
</dbReference>
<comment type="caution">
    <text evidence="2">The sequence shown here is derived from an EMBL/GenBank/DDBJ whole genome shotgun (WGS) entry which is preliminary data.</text>
</comment>
<dbReference type="EMBL" id="JGVR01000074">
    <property type="protein sequence ID" value="KEZ12075.1"/>
    <property type="molecule type" value="Genomic_DNA"/>
</dbReference>
<evidence type="ECO:0000313" key="2">
    <source>
        <dbReference type="EMBL" id="KEZ12075.1"/>
    </source>
</evidence>
<name>A0A084E283_SPHYA</name>
<reference evidence="2 3" key="1">
    <citation type="submission" date="2014-03" db="EMBL/GenBank/DDBJ databases">
        <title>Genome sequence of Sphingobium yanoikuyae B1.</title>
        <authorList>
            <person name="Gan H.M."/>
            <person name="Gan H.Y."/>
            <person name="Savka M.A."/>
        </authorList>
    </citation>
    <scope>NUCLEOTIDE SEQUENCE [LARGE SCALE GENOMIC DNA]</scope>
    <source>
        <strain evidence="2 3">B1</strain>
    </source>
</reference>
<sequence length="250" mass="27558">MDDEQNLLNEPEPRPDTAAQAFGRLEARVSGMEQRLDGRLSMLTRAVEHITIERQSLEIPDYSPTLAKHGGHLAAMAGQMKRLADAPAMQLTPESMAERMLASSEAAREPDKTAIKQAQALHRESQADLMGVIGTVRTKHEQRWHMLYTGIGTALAVSLLWLLYPGWAASIGPESWHWPARVARRVLGEATAWDAGIRLMRADNPEAWQAIVNAADMARENRDALATCQKAASKAKEPVRCTIRVGAPQL</sequence>
<evidence type="ECO:0000313" key="3">
    <source>
        <dbReference type="Proteomes" id="UP000028534"/>
    </source>
</evidence>
<feature type="transmembrane region" description="Helical" evidence="1">
    <location>
        <begin position="146"/>
        <end position="164"/>
    </location>
</feature>
<dbReference type="AlphaFoldDB" id="A0A084E283"/>
<dbReference type="Proteomes" id="UP000028534">
    <property type="component" value="Unassembled WGS sequence"/>
</dbReference>
<keyword evidence="1" id="KW-1133">Transmembrane helix</keyword>
<accession>A0A084E283</accession>
<dbReference type="RefSeq" id="WP_037523204.1">
    <property type="nucleotide sequence ID" value="NZ_CALUBW010000003.1"/>
</dbReference>